<evidence type="ECO:0000256" key="1">
    <source>
        <dbReference type="SAM" id="MobiDB-lite"/>
    </source>
</evidence>
<dbReference type="PANTHER" id="PTHR23149:SF9">
    <property type="entry name" value="G PATCH DOMAIN-CONTAINING PROTEIN 4"/>
    <property type="match status" value="1"/>
</dbReference>
<organism evidence="2 3">
    <name type="scientific">Stichopus japonicus</name>
    <name type="common">Sea cucumber</name>
    <dbReference type="NCBI Taxonomy" id="307972"/>
    <lineage>
        <taxon>Eukaryota</taxon>
        <taxon>Metazoa</taxon>
        <taxon>Echinodermata</taxon>
        <taxon>Eleutherozoa</taxon>
        <taxon>Echinozoa</taxon>
        <taxon>Holothuroidea</taxon>
        <taxon>Aspidochirotacea</taxon>
        <taxon>Aspidochirotida</taxon>
        <taxon>Stichopodidae</taxon>
        <taxon>Apostichopus</taxon>
    </lineage>
</organism>
<dbReference type="GO" id="GO:0005730">
    <property type="term" value="C:nucleolus"/>
    <property type="evidence" value="ECO:0007669"/>
    <property type="project" value="TreeGrafter"/>
</dbReference>
<dbReference type="PANTHER" id="PTHR23149">
    <property type="entry name" value="G PATCH DOMAIN CONTAINING PROTEIN"/>
    <property type="match status" value="1"/>
</dbReference>
<feature type="non-terminal residue" evidence="2">
    <location>
        <position position="1"/>
    </location>
</feature>
<dbReference type="EMBL" id="MRZV01002746">
    <property type="protein sequence ID" value="PIK33088.1"/>
    <property type="molecule type" value="Genomic_DNA"/>
</dbReference>
<feature type="region of interest" description="Disordered" evidence="1">
    <location>
        <begin position="194"/>
        <end position="241"/>
    </location>
</feature>
<keyword evidence="3" id="KW-1185">Reference proteome</keyword>
<protein>
    <submittedName>
        <fullName evidence="2">Putative G patch domain-containing protein 4</fullName>
    </submittedName>
</protein>
<evidence type="ECO:0000313" key="2">
    <source>
        <dbReference type="EMBL" id="PIK33088.1"/>
    </source>
</evidence>
<dbReference type="AlphaFoldDB" id="A0A2G8JBG2"/>
<name>A0A2G8JBG2_STIJA</name>
<dbReference type="Proteomes" id="UP000230750">
    <property type="component" value="Unassembled WGS sequence"/>
</dbReference>
<reference evidence="2 3" key="1">
    <citation type="journal article" date="2017" name="PLoS Biol.">
        <title>The sea cucumber genome provides insights into morphological evolution and visceral regeneration.</title>
        <authorList>
            <person name="Zhang X."/>
            <person name="Sun L."/>
            <person name="Yuan J."/>
            <person name="Sun Y."/>
            <person name="Gao Y."/>
            <person name="Zhang L."/>
            <person name="Li S."/>
            <person name="Dai H."/>
            <person name="Hamel J.F."/>
            <person name="Liu C."/>
            <person name="Yu Y."/>
            <person name="Liu S."/>
            <person name="Lin W."/>
            <person name="Guo K."/>
            <person name="Jin S."/>
            <person name="Xu P."/>
            <person name="Storey K.B."/>
            <person name="Huan P."/>
            <person name="Zhang T."/>
            <person name="Zhou Y."/>
            <person name="Zhang J."/>
            <person name="Lin C."/>
            <person name="Li X."/>
            <person name="Xing L."/>
            <person name="Huo D."/>
            <person name="Sun M."/>
            <person name="Wang L."/>
            <person name="Mercier A."/>
            <person name="Li F."/>
            <person name="Yang H."/>
            <person name="Xiang J."/>
        </authorList>
    </citation>
    <scope>NUCLEOTIDE SEQUENCE [LARGE SCALE GENOMIC DNA]</scope>
    <source>
        <strain evidence="2">Shaxun</strain>
        <tissue evidence="2">Muscle</tissue>
    </source>
</reference>
<dbReference type="InterPro" id="IPR050656">
    <property type="entry name" value="PINX1"/>
</dbReference>
<feature type="compositionally biased region" description="Acidic residues" evidence="1">
    <location>
        <begin position="121"/>
        <end position="136"/>
    </location>
</feature>
<feature type="compositionally biased region" description="Polar residues" evidence="1">
    <location>
        <begin position="228"/>
        <end position="241"/>
    </location>
</feature>
<feature type="compositionally biased region" description="Basic and acidic residues" evidence="1">
    <location>
        <begin position="209"/>
        <end position="218"/>
    </location>
</feature>
<accession>A0A2G8JBG2</accession>
<dbReference type="STRING" id="307972.A0A2G8JBG2"/>
<dbReference type="OrthoDB" id="10019757at2759"/>
<comment type="caution">
    <text evidence="2">The sequence shown here is derived from an EMBL/GenBank/DDBJ whole genome shotgun (WGS) entry which is preliminary data.</text>
</comment>
<sequence length="258" mass="29242">KGLGRNESGIAEALKPSLKFDKAGVGHNKADDLCFNWWDHVYKKAASNIIVENLEDGVEMKQIEDNSDLITTKKWKLKKKKKNRKQSSLPENKPLKYGIFMKSSVLTNHGEIKDETSQPYSDDDDGQDGDDDDDDEFPHRADLDETLLKACEGRTAHKGARHGLTASGKLMRLEAQENGVDIINLAVSEKKKKRKVHDDETSTIPNGKDVGREELLPERKKKKKKMNRSQSRNKLESEISQNVGNGDHIWEMWTFRGS</sequence>
<evidence type="ECO:0000313" key="3">
    <source>
        <dbReference type="Proteomes" id="UP000230750"/>
    </source>
</evidence>
<gene>
    <name evidence="2" type="ORF">BSL78_30098</name>
</gene>
<feature type="region of interest" description="Disordered" evidence="1">
    <location>
        <begin position="110"/>
        <end position="142"/>
    </location>
</feature>
<proteinExistence type="predicted"/>